<name>A0AAE1A920_9GAST</name>
<organism evidence="1 2">
    <name type="scientific">Elysia crispata</name>
    <name type="common">lettuce slug</name>
    <dbReference type="NCBI Taxonomy" id="231223"/>
    <lineage>
        <taxon>Eukaryota</taxon>
        <taxon>Metazoa</taxon>
        <taxon>Spiralia</taxon>
        <taxon>Lophotrochozoa</taxon>
        <taxon>Mollusca</taxon>
        <taxon>Gastropoda</taxon>
        <taxon>Heterobranchia</taxon>
        <taxon>Euthyneura</taxon>
        <taxon>Panpulmonata</taxon>
        <taxon>Sacoglossa</taxon>
        <taxon>Placobranchoidea</taxon>
        <taxon>Plakobranchidae</taxon>
        <taxon>Elysia</taxon>
    </lineage>
</organism>
<reference evidence="1" key="1">
    <citation type="journal article" date="2023" name="G3 (Bethesda)">
        <title>A reference genome for the long-term kleptoplast-retaining sea slug Elysia crispata morphotype clarki.</title>
        <authorList>
            <person name="Eastman K.E."/>
            <person name="Pendleton A.L."/>
            <person name="Shaikh M.A."/>
            <person name="Suttiyut T."/>
            <person name="Ogas R."/>
            <person name="Tomko P."/>
            <person name="Gavelis G."/>
            <person name="Widhalm J.R."/>
            <person name="Wisecaver J.H."/>
        </authorList>
    </citation>
    <scope>NUCLEOTIDE SEQUENCE</scope>
    <source>
        <strain evidence="1">ECLA1</strain>
    </source>
</reference>
<protein>
    <submittedName>
        <fullName evidence="1">Uncharacterized protein</fullName>
    </submittedName>
</protein>
<evidence type="ECO:0000313" key="2">
    <source>
        <dbReference type="Proteomes" id="UP001283361"/>
    </source>
</evidence>
<accession>A0AAE1A920</accession>
<evidence type="ECO:0000313" key="1">
    <source>
        <dbReference type="EMBL" id="KAK3783489.1"/>
    </source>
</evidence>
<comment type="caution">
    <text evidence="1">The sequence shown here is derived from an EMBL/GenBank/DDBJ whole genome shotgun (WGS) entry which is preliminary data.</text>
</comment>
<keyword evidence="2" id="KW-1185">Reference proteome</keyword>
<proteinExistence type="predicted"/>
<dbReference type="AlphaFoldDB" id="A0AAE1A920"/>
<dbReference type="EMBL" id="JAWDGP010002410">
    <property type="protein sequence ID" value="KAK3783489.1"/>
    <property type="molecule type" value="Genomic_DNA"/>
</dbReference>
<sequence length="86" mass="9753">MTAHRDQINRYCARFHQQWPLPSPSVDWAEPALVNHGPYHQNNTSGMAGLGSATARRPDPFPGDLNLITEWKIIAITRPRPVPRAW</sequence>
<gene>
    <name evidence="1" type="ORF">RRG08_033746</name>
</gene>
<dbReference type="Proteomes" id="UP001283361">
    <property type="component" value="Unassembled WGS sequence"/>
</dbReference>